<keyword evidence="4" id="KW-0238">DNA-binding</keyword>
<evidence type="ECO:0000313" key="5">
    <source>
        <dbReference type="Proteomes" id="UP000253250"/>
    </source>
</evidence>
<reference evidence="4 5" key="1">
    <citation type="submission" date="2018-02" db="EMBL/GenBank/DDBJ databases">
        <title>Insights into the biology of acidophilic members of the Acidiferrobacteraceae family derived from comparative genomic analyses.</title>
        <authorList>
            <person name="Issotta F."/>
            <person name="Thyssen C."/>
            <person name="Mena C."/>
            <person name="Moya A."/>
            <person name="Bellenberg S."/>
            <person name="Sproer C."/>
            <person name="Covarrubias P.C."/>
            <person name="Sand W."/>
            <person name="Quatrini R."/>
            <person name="Vera M."/>
        </authorList>
    </citation>
    <scope>NUCLEOTIDE SEQUENCE [LARGE SCALE GENOMIC DNA]</scope>
    <source>
        <strain evidence="5">m-1</strain>
    </source>
</reference>
<gene>
    <name evidence="4" type="ORF">C4900_08125</name>
</gene>
<proteinExistence type="predicted"/>
<dbReference type="RefSeq" id="WP_083995912.1">
    <property type="nucleotide sequence ID" value="NZ_CP080624.1"/>
</dbReference>
<protein>
    <submittedName>
        <fullName evidence="4">DNA-binding protein YbiB</fullName>
    </submittedName>
</protein>
<dbReference type="GO" id="GO:0000162">
    <property type="term" value="P:L-tryptophan biosynthetic process"/>
    <property type="evidence" value="ECO:0007669"/>
    <property type="project" value="InterPro"/>
</dbReference>
<dbReference type="InterPro" id="IPR036320">
    <property type="entry name" value="Glycosyl_Trfase_fam3_N_dom_sf"/>
</dbReference>
<evidence type="ECO:0000256" key="1">
    <source>
        <dbReference type="ARBA" id="ARBA00022676"/>
    </source>
</evidence>
<dbReference type="InterPro" id="IPR035902">
    <property type="entry name" value="Nuc_phospho_transferase"/>
</dbReference>
<keyword evidence="5" id="KW-1185">Reference proteome</keyword>
<dbReference type="Gene3D" id="3.40.1030.10">
    <property type="entry name" value="Nucleoside phosphorylase/phosphoribosyltransferase catalytic domain"/>
    <property type="match status" value="1"/>
</dbReference>
<feature type="domain" description="Glycosyl transferase family 3 N-terminal" evidence="3">
    <location>
        <begin position="22"/>
        <end position="80"/>
    </location>
</feature>
<evidence type="ECO:0000259" key="3">
    <source>
        <dbReference type="Pfam" id="PF02885"/>
    </source>
</evidence>
<dbReference type="EMBL" id="PSYR01000002">
    <property type="protein sequence ID" value="RCN55869.1"/>
    <property type="molecule type" value="Genomic_DNA"/>
</dbReference>
<organism evidence="4 5">
    <name type="scientific">Acidiferrobacter thiooxydans</name>
    <dbReference type="NCBI Taxonomy" id="163359"/>
    <lineage>
        <taxon>Bacteria</taxon>
        <taxon>Pseudomonadati</taxon>
        <taxon>Pseudomonadota</taxon>
        <taxon>Gammaproteobacteria</taxon>
        <taxon>Acidiferrobacterales</taxon>
        <taxon>Acidiferrobacteraceae</taxon>
        <taxon>Acidiferrobacter</taxon>
    </lineage>
</organism>
<dbReference type="GO" id="GO:0004048">
    <property type="term" value="F:anthranilate phosphoribosyltransferase activity"/>
    <property type="evidence" value="ECO:0007669"/>
    <property type="project" value="InterPro"/>
</dbReference>
<comment type="caution">
    <text evidence="4">The sequence shown here is derived from an EMBL/GenBank/DDBJ whole genome shotgun (WGS) entry which is preliminary data.</text>
</comment>
<dbReference type="SUPFAM" id="SSF52418">
    <property type="entry name" value="Nucleoside phosphorylase/phosphoribosyltransferase catalytic domain"/>
    <property type="match status" value="1"/>
</dbReference>
<dbReference type="Pfam" id="PF02885">
    <property type="entry name" value="Glycos_trans_3N"/>
    <property type="match status" value="1"/>
</dbReference>
<dbReference type="OrthoDB" id="9768896at2"/>
<dbReference type="SUPFAM" id="SSF47648">
    <property type="entry name" value="Nucleoside phosphorylase/phosphoribosyltransferase N-terminal domain"/>
    <property type="match status" value="1"/>
</dbReference>
<keyword evidence="2" id="KW-0808">Transferase</keyword>
<dbReference type="InterPro" id="IPR005940">
    <property type="entry name" value="Anthranilate_Pribosyl_Tfrase"/>
</dbReference>
<evidence type="ECO:0000313" key="4">
    <source>
        <dbReference type="EMBL" id="RCN55869.1"/>
    </source>
</evidence>
<dbReference type="GO" id="GO:0005829">
    <property type="term" value="C:cytosol"/>
    <property type="evidence" value="ECO:0007669"/>
    <property type="project" value="TreeGrafter"/>
</dbReference>
<sequence length="357" mass="38374">MSLDRSLEMSAMIPAQDLPGILSAVARGQTHATDLSREAAHALFAEWLSGHLSALAQGALWTAFRFKGESTDELLGFVAATEDSLTPLAPPSALRPVVFPSYNGARRHANLLPLLALLLARQGVPVLIHGTYGGIAADADLRLLDHDPSDRTTSGEILADLGFAPAASRHAVHDQLARHHLAYVPLDVLHPRLAAILALRRQLGVRSSVHTVIKLFNPFAGPAVRCAAVTHPPYLARMRAFFVAAGATALVLRGTEGEPVTHPRRRPALIGIEAGCEREWFPEDRTPLAKSPDLPADRGAPKTCQFIEEVLAGQRPLPSTLRDQAACLLVMSGAAPDLATACARIDHAQHPIRRRSR</sequence>
<dbReference type="Gene3D" id="1.20.970.10">
    <property type="entry name" value="Transferase, Pyrimidine Nucleoside Phosphorylase, Chain C"/>
    <property type="match status" value="1"/>
</dbReference>
<dbReference type="AlphaFoldDB" id="A0A368HFA7"/>
<name>A0A368HFA7_9GAMM</name>
<accession>A0A368HFA7</accession>
<dbReference type="InterPro" id="IPR017459">
    <property type="entry name" value="Glycosyl_Trfase_fam3_N_dom"/>
</dbReference>
<dbReference type="PANTHER" id="PTHR43285:SF4">
    <property type="entry name" value="TRANSFERASE"/>
    <property type="match status" value="1"/>
</dbReference>
<dbReference type="Proteomes" id="UP000253250">
    <property type="component" value="Unassembled WGS sequence"/>
</dbReference>
<evidence type="ECO:0000256" key="2">
    <source>
        <dbReference type="ARBA" id="ARBA00022679"/>
    </source>
</evidence>
<dbReference type="PANTHER" id="PTHR43285">
    <property type="entry name" value="ANTHRANILATE PHOSPHORIBOSYLTRANSFERASE"/>
    <property type="match status" value="1"/>
</dbReference>
<dbReference type="NCBIfam" id="NF006005">
    <property type="entry name" value="PRK08136.1"/>
    <property type="match status" value="1"/>
</dbReference>
<keyword evidence="1" id="KW-0328">Glycosyltransferase</keyword>
<dbReference type="GO" id="GO:0003677">
    <property type="term" value="F:DNA binding"/>
    <property type="evidence" value="ECO:0007669"/>
    <property type="project" value="UniProtKB-KW"/>
</dbReference>